<organism evidence="2 3">
    <name type="scientific">Talaromyces marneffei (strain ATCC 18224 / CBS 334.59 / QM 7333)</name>
    <name type="common">Penicillium marneffei</name>
    <dbReference type="NCBI Taxonomy" id="441960"/>
    <lineage>
        <taxon>Eukaryota</taxon>
        <taxon>Fungi</taxon>
        <taxon>Dikarya</taxon>
        <taxon>Ascomycota</taxon>
        <taxon>Pezizomycotina</taxon>
        <taxon>Eurotiomycetes</taxon>
        <taxon>Eurotiomycetidae</taxon>
        <taxon>Eurotiales</taxon>
        <taxon>Trichocomaceae</taxon>
        <taxon>Talaromyces</taxon>
        <taxon>Talaromyces sect. Talaromyces</taxon>
    </lineage>
</organism>
<gene>
    <name evidence="2" type="ORF">PMAA_008780</name>
</gene>
<proteinExistence type="predicted"/>
<feature type="compositionally biased region" description="Polar residues" evidence="1">
    <location>
        <begin position="47"/>
        <end position="58"/>
    </location>
</feature>
<dbReference type="OrthoDB" id="4229583at2759"/>
<accession>B6QUD5</accession>
<reference evidence="3" key="1">
    <citation type="journal article" date="2015" name="Genome Announc.">
        <title>Genome sequence of the AIDS-associated pathogen Penicillium marneffei (ATCC18224) and its near taxonomic relative Talaromyces stipitatus (ATCC10500).</title>
        <authorList>
            <person name="Nierman W.C."/>
            <person name="Fedorova-Abrams N.D."/>
            <person name="Andrianopoulos A."/>
        </authorList>
    </citation>
    <scope>NUCLEOTIDE SEQUENCE [LARGE SCALE GENOMIC DNA]</scope>
    <source>
        <strain evidence="3">ATCC 18224 / CBS 334.59 / QM 7333</strain>
    </source>
</reference>
<evidence type="ECO:0000256" key="1">
    <source>
        <dbReference type="SAM" id="MobiDB-lite"/>
    </source>
</evidence>
<feature type="region of interest" description="Disordered" evidence="1">
    <location>
        <begin position="36"/>
        <end position="58"/>
    </location>
</feature>
<dbReference type="AlphaFoldDB" id="B6QUD5"/>
<name>B6QUD5_TALMQ</name>
<keyword evidence="3" id="KW-1185">Reference proteome</keyword>
<dbReference type="EMBL" id="DS995906">
    <property type="protein sequence ID" value="EEA18590.1"/>
    <property type="molecule type" value="Genomic_DNA"/>
</dbReference>
<dbReference type="PhylomeDB" id="B6QUD5"/>
<feature type="region of interest" description="Disordered" evidence="1">
    <location>
        <begin position="422"/>
        <end position="443"/>
    </location>
</feature>
<sequence>MSLLKAWLTPMCSQKPAFVHATECVSMLACPWCGQENPNKRDKEKQPQTTTTFKESVSQSRELRQKAIVIGKKFLPGRNNIGSSVLSAEKKTMAEGHYNLSIALYKPKNDGSPWFNGKWTKVAQYEVFDIRTPAELIKNLEPSCRELQQLLKSKAQYTPRLASTANERMAEFLSDTVLQEGFENLLLNLEVDKKKLRENPNPQYKLHICFGKYPELESNGESPSDSESQDDYERTINISDQIPDDDIDYPTDTTNRAFPPVDFYPQSDALKRRRASSATSFPVSKPKKKTQTQHNGSAGITIKKEKKADPIIKKEKEPFGIAHTQTSHEVISISSDDEAISDNNNKALGEAFRLLKDVVRRAKKKSSLAESLDNGLKVKCELEEEANLLAVPVEDASLLKEPAEQSDLLAVAAEESSLLLAQDGPASNTRRRHGKLFPKKHFL</sequence>
<dbReference type="Proteomes" id="UP000001294">
    <property type="component" value="Unassembled WGS sequence"/>
</dbReference>
<feature type="compositionally biased region" description="Basic residues" evidence="1">
    <location>
        <begin position="429"/>
        <end position="443"/>
    </location>
</feature>
<protein>
    <submittedName>
        <fullName evidence="2">Uncharacterized protein</fullName>
    </submittedName>
</protein>
<feature type="region of interest" description="Disordered" evidence="1">
    <location>
        <begin position="236"/>
        <end position="298"/>
    </location>
</feature>
<evidence type="ECO:0000313" key="3">
    <source>
        <dbReference type="Proteomes" id="UP000001294"/>
    </source>
</evidence>
<dbReference type="VEuPathDB" id="FungiDB:PMAA_008780"/>
<dbReference type="HOGENOM" id="CLU_049941_0_0_1"/>
<evidence type="ECO:0000313" key="2">
    <source>
        <dbReference type="EMBL" id="EEA18590.1"/>
    </source>
</evidence>